<evidence type="ECO:0000259" key="4">
    <source>
        <dbReference type="Pfam" id="PF00703"/>
    </source>
</evidence>
<dbReference type="InterPro" id="IPR006103">
    <property type="entry name" value="Glyco_hydro_2_cat"/>
</dbReference>
<evidence type="ECO:0000256" key="2">
    <source>
        <dbReference type="ARBA" id="ARBA00022801"/>
    </source>
</evidence>
<evidence type="ECO:0000259" key="5">
    <source>
        <dbReference type="Pfam" id="PF02836"/>
    </source>
</evidence>
<name>A0AA41Y9F1_9BACT</name>
<dbReference type="Pfam" id="PF00703">
    <property type="entry name" value="Glyco_hydro_2"/>
    <property type="match status" value="1"/>
</dbReference>
<evidence type="ECO:0000259" key="6">
    <source>
        <dbReference type="Pfam" id="PF02837"/>
    </source>
</evidence>
<dbReference type="EMBL" id="JAPAAF010000003">
    <property type="protein sequence ID" value="MCW0481853.1"/>
    <property type="molecule type" value="Genomic_DNA"/>
</dbReference>
<evidence type="ECO:0000313" key="10">
    <source>
        <dbReference type="Proteomes" id="UP001163821"/>
    </source>
</evidence>
<dbReference type="SUPFAM" id="SSF49303">
    <property type="entry name" value="beta-Galactosidase/glucuronidase domain"/>
    <property type="match status" value="1"/>
</dbReference>
<dbReference type="AlphaFoldDB" id="A0AA41Y9F1"/>
<organism evidence="9 10">
    <name type="scientific">Gaoshiqia sediminis</name>
    <dbReference type="NCBI Taxonomy" id="2986998"/>
    <lineage>
        <taxon>Bacteria</taxon>
        <taxon>Pseudomonadati</taxon>
        <taxon>Bacteroidota</taxon>
        <taxon>Bacteroidia</taxon>
        <taxon>Marinilabiliales</taxon>
        <taxon>Prolixibacteraceae</taxon>
        <taxon>Gaoshiqia</taxon>
    </lineage>
</organism>
<dbReference type="InterPro" id="IPR051913">
    <property type="entry name" value="GH2_Domain-Containing"/>
</dbReference>
<keyword evidence="2" id="KW-0378">Hydrolase</keyword>
<feature type="domain" description="Glycoside hydrolase family 2 catalytic" evidence="5">
    <location>
        <begin position="303"/>
        <end position="465"/>
    </location>
</feature>
<evidence type="ECO:0000259" key="8">
    <source>
        <dbReference type="Pfam" id="PF18565"/>
    </source>
</evidence>
<keyword evidence="3" id="KW-0326">Glycosidase</keyword>
<dbReference type="PROSITE" id="PS00608">
    <property type="entry name" value="GLYCOSYL_HYDROL_F2_2"/>
    <property type="match status" value="1"/>
</dbReference>
<protein>
    <submittedName>
        <fullName evidence="9">DUF4982 domain-containing protein</fullName>
    </submittedName>
</protein>
<dbReference type="InterPro" id="IPR023232">
    <property type="entry name" value="Glyco_hydro_2_AS"/>
</dbReference>
<dbReference type="Gene3D" id="2.60.120.260">
    <property type="entry name" value="Galactose-binding domain-like"/>
    <property type="match status" value="1"/>
</dbReference>
<dbReference type="InterPro" id="IPR008979">
    <property type="entry name" value="Galactose-bd-like_sf"/>
</dbReference>
<evidence type="ECO:0000256" key="1">
    <source>
        <dbReference type="ARBA" id="ARBA00007401"/>
    </source>
</evidence>
<feature type="domain" description="Glycoside hydrolase family 2 immunoglobulin-like beta-sandwich" evidence="4">
    <location>
        <begin position="194"/>
        <end position="296"/>
    </location>
</feature>
<feature type="domain" description="Glycosyl hydrolases family 2 sugar binding" evidence="6">
    <location>
        <begin position="34"/>
        <end position="182"/>
    </location>
</feature>
<dbReference type="SUPFAM" id="SSF49373">
    <property type="entry name" value="Invasin/intimin cell-adhesion fragments"/>
    <property type="match status" value="1"/>
</dbReference>
<dbReference type="Pfam" id="PF02836">
    <property type="entry name" value="Glyco_hydro_2_C"/>
    <property type="match status" value="1"/>
</dbReference>
<dbReference type="Proteomes" id="UP001163821">
    <property type="component" value="Unassembled WGS sequence"/>
</dbReference>
<dbReference type="SUPFAM" id="SSF51445">
    <property type="entry name" value="(Trans)glycosidases"/>
    <property type="match status" value="1"/>
</dbReference>
<dbReference type="InterPro" id="IPR048229">
    <property type="entry name" value="GalB-like"/>
</dbReference>
<keyword evidence="10" id="KW-1185">Reference proteome</keyword>
<dbReference type="Pfam" id="PF18565">
    <property type="entry name" value="Glyco_hydro2_C5"/>
    <property type="match status" value="1"/>
</dbReference>
<dbReference type="InterPro" id="IPR008964">
    <property type="entry name" value="Invasin/intimin_cell_adhesion"/>
</dbReference>
<dbReference type="InterPro" id="IPR032311">
    <property type="entry name" value="DUF4982"/>
</dbReference>
<dbReference type="InterPro" id="IPR006104">
    <property type="entry name" value="Glyco_hydro_2_N"/>
</dbReference>
<evidence type="ECO:0000256" key="3">
    <source>
        <dbReference type="ARBA" id="ARBA00023295"/>
    </source>
</evidence>
<dbReference type="InterPro" id="IPR040605">
    <property type="entry name" value="Glyco_hydro2_dom5"/>
</dbReference>
<sequence length="806" mass="91166">MKRKQQINFFLLAMVLALLGCDQNHQLAESQNFDKDWKFMLGDDSLAFQPSYKDSNWRALNLPHDWSIEGEFSADAPATTEGGALPTGIGWYRKTFQLEKPETEKQFYIDFDGVFCNSEVWINGHHIGKRPFGYIGFRYELTPYLHFGEEANTLAVRVDNSAQPASRWYTGSGIYRHVWLVEKNPVHVAHWGIFVTTPEVSAELAKVKLDIQLENRKETNLSVVVKSTITDADGQAVAEAQNKLDLTVGLSTLTQNFELKTPALWSPENPNLYTISTEVLSSGKLVDLYETPLGVRFFEFTADQGFFLNGTQYKLHGVNQHHDLGALGAAVNTRAMERQLEILKDMGVNAIRMAHNPPAPELLKLCDKMGFLVIDESFDEWKKTKAKKGYHLYWDEWHKRDLEDMIRRDRNHPSIFVWSIGNEIPEQFDTTGVQITRELVDIVKALDTTRPVTAALTETDPEKNNLYKSGALDLLSFNYKHKEYLKFPDRYPGECMLASENMSALSTRGHYDMPSDSVRIWPPAYKAPFDGNSDFTASSYDNAIAYWGATHEDTWAVVKNNDFIPGMFIWSGFDYIGEPLPYPYPARSSYLGIIDLCGFPKDVYYMYQSEWSDKTVLHLFPHWNWTEGQIIDLWAYYNNADEVELFVNGVSQGRKSKEKDQFHVMWRVPFQPGSIKAISYKDGQQVLEQEIKTAGPAAKIELIADRSKINADGTDLSFITVKVTDKDGNMVPDAANLINFKVEGEGFVAGVDNGYQASVEPFKANYRKAFNGMCLLIVQSTEKAGTINVTASSDGLDTSSLLLTSN</sequence>
<feature type="domain" description="Glycoside hydrolase family 2" evidence="8">
    <location>
        <begin position="700"/>
        <end position="800"/>
    </location>
</feature>
<dbReference type="NCBIfam" id="NF041463">
    <property type="entry name" value="GalB"/>
    <property type="match status" value="1"/>
</dbReference>
<dbReference type="InterPro" id="IPR006101">
    <property type="entry name" value="Glyco_hydro_2"/>
</dbReference>
<gene>
    <name evidence="9" type="ORF">N2K84_03865</name>
</gene>
<evidence type="ECO:0000259" key="7">
    <source>
        <dbReference type="Pfam" id="PF16355"/>
    </source>
</evidence>
<dbReference type="InterPro" id="IPR017853">
    <property type="entry name" value="GH"/>
</dbReference>
<dbReference type="Gene3D" id="2.60.40.10">
    <property type="entry name" value="Immunoglobulins"/>
    <property type="match status" value="3"/>
</dbReference>
<dbReference type="PANTHER" id="PTHR42732">
    <property type="entry name" value="BETA-GALACTOSIDASE"/>
    <property type="match status" value="1"/>
</dbReference>
<accession>A0AA41Y9F1</accession>
<dbReference type="InterPro" id="IPR013783">
    <property type="entry name" value="Ig-like_fold"/>
</dbReference>
<feature type="domain" description="DUF4982" evidence="7">
    <location>
        <begin position="628"/>
        <end position="686"/>
    </location>
</feature>
<dbReference type="PRINTS" id="PR00132">
    <property type="entry name" value="GLHYDRLASE2"/>
</dbReference>
<dbReference type="RefSeq" id="WP_282590463.1">
    <property type="nucleotide sequence ID" value="NZ_JAPAAF010000003.1"/>
</dbReference>
<dbReference type="GO" id="GO:0004553">
    <property type="term" value="F:hydrolase activity, hydrolyzing O-glycosyl compounds"/>
    <property type="evidence" value="ECO:0007669"/>
    <property type="project" value="InterPro"/>
</dbReference>
<dbReference type="Gene3D" id="3.20.20.80">
    <property type="entry name" value="Glycosidases"/>
    <property type="match status" value="1"/>
</dbReference>
<evidence type="ECO:0000313" key="9">
    <source>
        <dbReference type="EMBL" id="MCW0481853.1"/>
    </source>
</evidence>
<dbReference type="SUPFAM" id="SSF49785">
    <property type="entry name" value="Galactose-binding domain-like"/>
    <property type="match status" value="1"/>
</dbReference>
<dbReference type="PANTHER" id="PTHR42732:SF1">
    <property type="entry name" value="BETA-MANNOSIDASE"/>
    <property type="match status" value="1"/>
</dbReference>
<dbReference type="PROSITE" id="PS51257">
    <property type="entry name" value="PROKAR_LIPOPROTEIN"/>
    <property type="match status" value="1"/>
</dbReference>
<dbReference type="InterPro" id="IPR006102">
    <property type="entry name" value="Ig-like_GH2"/>
</dbReference>
<dbReference type="Pfam" id="PF16355">
    <property type="entry name" value="DUF4982"/>
    <property type="match status" value="1"/>
</dbReference>
<comment type="similarity">
    <text evidence="1">Belongs to the glycosyl hydrolase 2 family.</text>
</comment>
<dbReference type="InterPro" id="IPR036156">
    <property type="entry name" value="Beta-gal/glucu_dom_sf"/>
</dbReference>
<dbReference type="GO" id="GO:0005975">
    <property type="term" value="P:carbohydrate metabolic process"/>
    <property type="evidence" value="ECO:0007669"/>
    <property type="project" value="InterPro"/>
</dbReference>
<dbReference type="Pfam" id="PF02837">
    <property type="entry name" value="Glyco_hydro_2_N"/>
    <property type="match status" value="1"/>
</dbReference>
<comment type="caution">
    <text evidence="9">The sequence shown here is derived from an EMBL/GenBank/DDBJ whole genome shotgun (WGS) entry which is preliminary data.</text>
</comment>
<proteinExistence type="inferred from homology"/>
<reference evidence="9" key="1">
    <citation type="submission" date="2022-10" db="EMBL/GenBank/DDBJ databases">
        <title>Gaoshiqiia sediminis gen. nov., sp. nov., isolated from coastal sediment.</title>
        <authorList>
            <person name="Yu W.X."/>
            <person name="Mu D.S."/>
            <person name="Du J.Z."/>
            <person name="Liang Y.Q."/>
        </authorList>
    </citation>
    <scope>NUCLEOTIDE SEQUENCE</scope>
    <source>
        <strain evidence="9">A06</strain>
    </source>
</reference>